<keyword evidence="3" id="KW-1185">Reference proteome</keyword>
<dbReference type="PANTHER" id="PTHR40056:SF1">
    <property type="entry name" value="DUF1836 DOMAIN-CONTAINING PROTEIN"/>
    <property type="match status" value="1"/>
</dbReference>
<evidence type="ECO:0000256" key="1">
    <source>
        <dbReference type="SAM" id="MobiDB-lite"/>
    </source>
</evidence>
<dbReference type="AlphaFoldDB" id="A0A3P7P1H2"/>
<reference evidence="2 3" key="1">
    <citation type="submission" date="2018-09" db="EMBL/GenBank/DDBJ databases">
        <authorList>
            <person name="Postec A."/>
        </authorList>
    </citation>
    <scope>NUCLEOTIDE SEQUENCE [LARGE SCALE GENOMIC DNA]</scope>
    <source>
        <strain evidence="2">70B-A</strain>
    </source>
</reference>
<feature type="compositionally biased region" description="Basic and acidic residues" evidence="1">
    <location>
        <begin position="213"/>
        <end position="224"/>
    </location>
</feature>
<dbReference type="InterPro" id="IPR014975">
    <property type="entry name" value="DUF1836"/>
</dbReference>
<gene>
    <name evidence="2" type="ORF">PATL70BA_1455</name>
</gene>
<evidence type="ECO:0000313" key="2">
    <source>
        <dbReference type="EMBL" id="VDN47340.1"/>
    </source>
</evidence>
<name>A0A3P7P1H2_9FIRM</name>
<evidence type="ECO:0008006" key="4">
    <source>
        <dbReference type="Google" id="ProtNLM"/>
    </source>
</evidence>
<accession>A0A3P7P1H2</accession>
<dbReference type="OrthoDB" id="3191472at2"/>
<dbReference type="PANTHER" id="PTHR40056">
    <property type="entry name" value="HYPOTHETICAL CYTOSOLIC PROTEIN"/>
    <property type="match status" value="1"/>
</dbReference>
<dbReference type="EMBL" id="LR130778">
    <property type="protein sequence ID" value="VDN47340.1"/>
    <property type="molecule type" value="Genomic_DNA"/>
</dbReference>
<sequence>MSKKSYDKFIEDLLVFIKSRKYVHAKDIPNIELYMDQVTTFMDDHLGLFKRTEEEKILTKTMINNYSKCDILPPTAKKKYGHDHLILLLFVYYFKNILSIPDIKKLLDPVKDIVMNDKSPLSMEAFLDRIMETQTMHFDSLANQVNHTVKVGKDLFPEFSDAEREKLSIFTTAYLLTIQATAQKHMATQLIDNYLTKHPSKETGQKPKAPRPKKPEAGRPEVRKKTPKKPIS</sequence>
<evidence type="ECO:0000313" key="3">
    <source>
        <dbReference type="Proteomes" id="UP000279029"/>
    </source>
</evidence>
<feature type="region of interest" description="Disordered" evidence="1">
    <location>
        <begin position="196"/>
        <end position="232"/>
    </location>
</feature>
<organism evidence="2 3">
    <name type="scientific">Petrocella atlantisensis</name>
    <dbReference type="NCBI Taxonomy" id="2173034"/>
    <lineage>
        <taxon>Bacteria</taxon>
        <taxon>Bacillati</taxon>
        <taxon>Bacillota</taxon>
        <taxon>Clostridia</taxon>
        <taxon>Lachnospirales</taxon>
        <taxon>Vallitaleaceae</taxon>
        <taxon>Petrocella</taxon>
    </lineage>
</organism>
<dbReference type="KEGG" id="cbar:PATL70BA_1455"/>
<dbReference type="Proteomes" id="UP000279029">
    <property type="component" value="Chromosome"/>
</dbReference>
<protein>
    <recommendedName>
        <fullName evidence="4">DUF1836 domain-containing protein</fullName>
    </recommendedName>
</protein>
<proteinExistence type="predicted"/>
<dbReference type="Pfam" id="PF08876">
    <property type="entry name" value="DUF1836"/>
    <property type="match status" value="1"/>
</dbReference>
<dbReference type="RefSeq" id="WP_125136662.1">
    <property type="nucleotide sequence ID" value="NZ_LR130778.1"/>
</dbReference>